<keyword evidence="3" id="KW-1185">Reference proteome</keyword>
<feature type="region of interest" description="Disordered" evidence="1">
    <location>
        <begin position="98"/>
        <end position="117"/>
    </location>
</feature>
<evidence type="ECO:0000313" key="3">
    <source>
        <dbReference type="Proteomes" id="UP000314294"/>
    </source>
</evidence>
<dbReference type="AlphaFoldDB" id="A0A4Z2EA98"/>
<accession>A0A4Z2EA98</accession>
<dbReference type="Proteomes" id="UP000314294">
    <property type="component" value="Unassembled WGS sequence"/>
</dbReference>
<dbReference type="EMBL" id="SRLO01011764">
    <property type="protein sequence ID" value="TNN25748.1"/>
    <property type="molecule type" value="Genomic_DNA"/>
</dbReference>
<protein>
    <submittedName>
        <fullName evidence="2">Uncharacterized protein</fullName>
    </submittedName>
</protein>
<sequence>MCSVVTFPLKSSSLFVQQAAADMHEHVVPDSGRIIVVTCACCSLLAVYDSLQPPDGIHRPTGREAGWRHGPVLKAQFHKPLTSDLTWIRNNSPQPFRVKVRPLEERRGGASPGGQVS</sequence>
<proteinExistence type="predicted"/>
<reference evidence="2 3" key="1">
    <citation type="submission" date="2019-03" db="EMBL/GenBank/DDBJ databases">
        <title>First draft genome of Liparis tanakae, snailfish: a comprehensive survey of snailfish specific genes.</title>
        <authorList>
            <person name="Kim W."/>
            <person name="Song I."/>
            <person name="Jeong J.-H."/>
            <person name="Kim D."/>
            <person name="Kim S."/>
            <person name="Ryu S."/>
            <person name="Song J.Y."/>
            <person name="Lee S.K."/>
        </authorList>
    </citation>
    <scope>NUCLEOTIDE SEQUENCE [LARGE SCALE GENOMIC DNA]</scope>
    <source>
        <tissue evidence="2">Muscle</tissue>
    </source>
</reference>
<comment type="caution">
    <text evidence="2">The sequence shown here is derived from an EMBL/GenBank/DDBJ whole genome shotgun (WGS) entry which is preliminary data.</text>
</comment>
<evidence type="ECO:0000256" key="1">
    <source>
        <dbReference type="SAM" id="MobiDB-lite"/>
    </source>
</evidence>
<name>A0A4Z2EA98_9TELE</name>
<organism evidence="2 3">
    <name type="scientific">Liparis tanakae</name>
    <name type="common">Tanaka's snailfish</name>
    <dbReference type="NCBI Taxonomy" id="230148"/>
    <lineage>
        <taxon>Eukaryota</taxon>
        <taxon>Metazoa</taxon>
        <taxon>Chordata</taxon>
        <taxon>Craniata</taxon>
        <taxon>Vertebrata</taxon>
        <taxon>Euteleostomi</taxon>
        <taxon>Actinopterygii</taxon>
        <taxon>Neopterygii</taxon>
        <taxon>Teleostei</taxon>
        <taxon>Neoteleostei</taxon>
        <taxon>Acanthomorphata</taxon>
        <taxon>Eupercaria</taxon>
        <taxon>Perciformes</taxon>
        <taxon>Cottioidei</taxon>
        <taxon>Cottales</taxon>
        <taxon>Liparidae</taxon>
        <taxon>Liparis</taxon>
    </lineage>
</organism>
<evidence type="ECO:0000313" key="2">
    <source>
        <dbReference type="EMBL" id="TNN25748.1"/>
    </source>
</evidence>
<gene>
    <name evidence="2" type="ORF">EYF80_064120</name>
</gene>